<evidence type="ECO:0000313" key="3">
    <source>
        <dbReference type="EMBL" id="AYF31094.1"/>
    </source>
</evidence>
<dbReference type="PROSITE" id="PS50943">
    <property type="entry name" value="HTH_CROC1"/>
    <property type="match status" value="1"/>
</dbReference>
<dbReference type="InterPro" id="IPR010982">
    <property type="entry name" value="Lambda_DNA-bd_dom_sf"/>
</dbReference>
<dbReference type="KEGG" id="mtua:CSH63_33060"/>
<dbReference type="Proteomes" id="UP000267804">
    <property type="component" value="Chromosome"/>
</dbReference>
<dbReference type="KEGG" id="mtua:CSH63_27375"/>
<feature type="compositionally biased region" description="Acidic residues" evidence="1">
    <location>
        <begin position="181"/>
        <end position="195"/>
    </location>
</feature>
<feature type="domain" description="HTH cro/C1-type" evidence="2">
    <location>
        <begin position="24"/>
        <end position="85"/>
    </location>
</feature>
<protein>
    <recommendedName>
        <fullName evidence="2">HTH cro/C1-type domain-containing protein</fullName>
    </recommendedName>
</protein>
<organism evidence="3 5">
    <name type="scientific">Micromonospora tulbaghiae</name>
    <dbReference type="NCBI Taxonomy" id="479978"/>
    <lineage>
        <taxon>Bacteria</taxon>
        <taxon>Bacillati</taxon>
        <taxon>Actinomycetota</taxon>
        <taxon>Actinomycetes</taxon>
        <taxon>Micromonosporales</taxon>
        <taxon>Micromonosporaceae</taxon>
        <taxon>Micromonospora</taxon>
    </lineage>
</organism>
<evidence type="ECO:0000256" key="1">
    <source>
        <dbReference type="SAM" id="MobiDB-lite"/>
    </source>
</evidence>
<reference evidence="3 5" key="1">
    <citation type="submission" date="2017-10" db="EMBL/GenBank/DDBJ databases">
        <title>Integration of genomic and chemical information greatly accelerates assignment of the full stereostructure of myelolactone, a potent inhibitor of myeloma from a marine-derived Micromonospora.</title>
        <authorList>
            <person name="Kim M.C."/>
            <person name="Machado H."/>
            <person name="Jensen P.R."/>
            <person name="Fenical W."/>
        </authorList>
    </citation>
    <scope>NUCLEOTIDE SEQUENCE [LARGE SCALE GENOMIC DNA]</scope>
    <source>
        <strain evidence="3 5">CNY-010</strain>
    </source>
</reference>
<dbReference type="Pfam" id="PF13560">
    <property type="entry name" value="HTH_31"/>
    <property type="match status" value="1"/>
</dbReference>
<evidence type="ECO:0000259" key="2">
    <source>
        <dbReference type="PROSITE" id="PS50943"/>
    </source>
</evidence>
<dbReference type="EMBL" id="CP024087">
    <property type="protein sequence ID" value="AYF31094.1"/>
    <property type="molecule type" value="Genomic_DNA"/>
</dbReference>
<accession>A0A386WXI0</accession>
<dbReference type="InterPro" id="IPR001387">
    <property type="entry name" value="Cro/C1-type_HTH"/>
</dbReference>
<proteinExistence type="predicted"/>
<dbReference type="GO" id="GO:0003677">
    <property type="term" value="F:DNA binding"/>
    <property type="evidence" value="ECO:0007669"/>
    <property type="project" value="InterPro"/>
</dbReference>
<evidence type="ECO:0000313" key="4">
    <source>
        <dbReference type="EMBL" id="AYF32186.1"/>
    </source>
</evidence>
<sequence>MVKTTQDRTPVIASSINAVIRDRIRDLRERAGLGRDELAERAREYGAPESFTANVVGFLERGRRGLTLEELLALAGALEVTPLELLGDQAAVLIGEGRVEAPVCPSCGGEAGQLEAVVRADVAALGELGTLEQTLTMTAIRVAAEIDTLRGGDEAKELPRLTRELRSAVEQILSGRRTVPDPDDEDDLDDLDSPD</sequence>
<dbReference type="SMART" id="SM00530">
    <property type="entry name" value="HTH_XRE"/>
    <property type="match status" value="1"/>
</dbReference>
<feature type="region of interest" description="Disordered" evidence="1">
    <location>
        <begin position="172"/>
        <end position="195"/>
    </location>
</feature>
<gene>
    <name evidence="3" type="ORF">CSH63_27375</name>
    <name evidence="4" type="ORF">CSH63_33060</name>
</gene>
<evidence type="ECO:0000313" key="5">
    <source>
        <dbReference type="Proteomes" id="UP000267804"/>
    </source>
</evidence>
<dbReference type="AlphaFoldDB" id="A0A386WXI0"/>
<dbReference type="Gene3D" id="1.10.260.40">
    <property type="entry name" value="lambda repressor-like DNA-binding domains"/>
    <property type="match status" value="1"/>
</dbReference>
<dbReference type="SUPFAM" id="SSF47413">
    <property type="entry name" value="lambda repressor-like DNA-binding domains"/>
    <property type="match status" value="1"/>
</dbReference>
<name>A0A386WXI0_9ACTN</name>
<dbReference type="EMBL" id="CP024087">
    <property type="protein sequence ID" value="AYF32186.1"/>
    <property type="molecule type" value="Genomic_DNA"/>
</dbReference>